<dbReference type="PANTHER" id="PTHR12296">
    <property type="entry name" value="DENN DOMAIN-CONTAINING PROTEIN 4"/>
    <property type="match status" value="1"/>
</dbReference>
<reference evidence="2" key="1">
    <citation type="submission" date="2021-02" db="EMBL/GenBank/DDBJ databases">
        <authorList>
            <person name="Nowell W R."/>
        </authorList>
    </citation>
    <scope>NUCLEOTIDE SEQUENCE</scope>
</reference>
<feature type="non-terminal residue" evidence="2">
    <location>
        <position position="1"/>
    </location>
</feature>
<dbReference type="GO" id="GO:0031410">
    <property type="term" value="C:cytoplasmic vesicle"/>
    <property type="evidence" value="ECO:0007669"/>
    <property type="project" value="TreeGrafter"/>
</dbReference>
<proteinExistence type="predicted"/>
<name>A0A820R814_9BILA</name>
<comment type="caution">
    <text evidence="2">The sequence shown here is derived from an EMBL/GenBank/DDBJ whole genome shotgun (WGS) entry which is preliminary data.</text>
</comment>
<dbReference type="EMBL" id="CAJOAZ010030496">
    <property type="protein sequence ID" value="CAF4433380.1"/>
    <property type="molecule type" value="Genomic_DNA"/>
</dbReference>
<evidence type="ECO:0000259" key="1">
    <source>
        <dbReference type="PROSITE" id="PS50211"/>
    </source>
</evidence>
<dbReference type="InterPro" id="IPR001194">
    <property type="entry name" value="cDENN_dom"/>
</dbReference>
<dbReference type="InterPro" id="IPR037516">
    <property type="entry name" value="Tripartite_DENN"/>
</dbReference>
<sequence length="152" mass="17182">FSLSFSISNNQYLITLDPPINSNRTVLDLDLSILLLKLNIGKLLDVLSAILTQQPIIFFSSDYSKLVTTLECLLYLIYPFKWIHIYIPIVPDGLSDYYLEGPPGSYIMGVHSRHQEIVESLDLCLTCNLDNDDNILIPENIEFHPIPEGTIG</sequence>
<gene>
    <name evidence="2" type="ORF">OXD698_LOCUS53369</name>
</gene>
<dbReference type="InterPro" id="IPR051696">
    <property type="entry name" value="DENN_Domain_GEFs"/>
</dbReference>
<organism evidence="2 3">
    <name type="scientific">Adineta steineri</name>
    <dbReference type="NCBI Taxonomy" id="433720"/>
    <lineage>
        <taxon>Eukaryota</taxon>
        <taxon>Metazoa</taxon>
        <taxon>Spiralia</taxon>
        <taxon>Gnathifera</taxon>
        <taxon>Rotifera</taxon>
        <taxon>Eurotatoria</taxon>
        <taxon>Bdelloidea</taxon>
        <taxon>Adinetida</taxon>
        <taxon>Adinetidae</taxon>
        <taxon>Adineta</taxon>
    </lineage>
</organism>
<dbReference type="AlphaFoldDB" id="A0A820R814"/>
<dbReference type="GO" id="GO:0005085">
    <property type="term" value="F:guanyl-nucleotide exchange factor activity"/>
    <property type="evidence" value="ECO:0007669"/>
    <property type="project" value="UniProtKB-ARBA"/>
</dbReference>
<dbReference type="InterPro" id="IPR043153">
    <property type="entry name" value="DENN_C"/>
</dbReference>
<dbReference type="Pfam" id="PF02141">
    <property type="entry name" value="DENN"/>
    <property type="match status" value="1"/>
</dbReference>
<evidence type="ECO:0000313" key="2">
    <source>
        <dbReference type="EMBL" id="CAF4433380.1"/>
    </source>
</evidence>
<feature type="domain" description="UDENN" evidence="1">
    <location>
        <begin position="1"/>
        <end position="152"/>
    </location>
</feature>
<dbReference type="Gene3D" id="3.40.50.11500">
    <property type="match status" value="1"/>
</dbReference>
<dbReference type="PANTHER" id="PTHR12296:SF21">
    <property type="entry name" value="DENN DOMAIN-CONTAINING PROTEIN 3"/>
    <property type="match status" value="1"/>
</dbReference>
<dbReference type="PROSITE" id="PS50211">
    <property type="entry name" value="DENN"/>
    <property type="match status" value="1"/>
</dbReference>
<protein>
    <recommendedName>
        <fullName evidence="1">UDENN domain-containing protein</fullName>
    </recommendedName>
</protein>
<accession>A0A820R814</accession>
<dbReference type="SMART" id="SM00799">
    <property type="entry name" value="DENN"/>
    <property type="match status" value="1"/>
</dbReference>
<evidence type="ECO:0000313" key="3">
    <source>
        <dbReference type="Proteomes" id="UP000663844"/>
    </source>
</evidence>
<feature type="non-terminal residue" evidence="2">
    <location>
        <position position="152"/>
    </location>
</feature>
<dbReference type="GO" id="GO:0032483">
    <property type="term" value="P:regulation of Rab protein signal transduction"/>
    <property type="evidence" value="ECO:0007669"/>
    <property type="project" value="TreeGrafter"/>
</dbReference>
<dbReference type="Proteomes" id="UP000663844">
    <property type="component" value="Unassembled WGS sequence"/>
</dbReference>